<feature type="transmembrane region" description="Helical" evidence="1">
    <location>
        <begin position="59"/>
        <end position="79"/>
    </location>
</feature>
<evidence type="ECO:0000313" key="2">
    <source>
        <dbReference type="EMBL" id="SEK46062.1"/>
    </source>
</evidence>
<keyword evidence="1" id="KW-0472">Membrane</keyword>
<keyword evidence="3" id="KW-1185">Reference proteome</keyword>
<keyword evidence="1" id="KW-0812">Transmembrane</keyword>
<dbReference type="EMBL" id="FOAW01000002">
    <property type="protein sequence ID" value="SEK46062.1"/>
    <property type="molecule type" value="Genomic_DNA"/>
</dbReference>
<protein>
    <submittedName>
        <fullName evidence="2">Uncharacterized protein</fullName>
    </submittedName>
</protein>
<name>A0A1H7H9S4_9NOCA</name>
<evidence type="ECO:0000256" key="1">
    <source>
        <dbReference type="SAM" id="Phobius"/>
    </source>
</evidence>
<keyword evidence="1" id="KW-1133">Transmembrane helix</keyword>
<reference evidence="3" key="1">
    <citation type="submission" date="2016-10" db="EMBL/GenBank/DDBJ databases">
        <authorList>
            <person name="Varghese N."/>
            <person name="Submissions S."/>
        </authorList>
    </citation>
    <scope>NUCLEOTIDE SEQUENCE [LARGE SCALE GENOMIC DNA]</scope>
    <source>
        <strain evidence="3">DSM 44675</strain>
    </source>
</reference>
<dbReference type="Proteomes" id="UP000198677">
    <property type="component" value="Unassembled WGS sequence"/>
</dbReference>
<sequence length="161" mass="16797">MRRIGAARSETMTTTEIRTRPPRQVELSFTLLCVALLAGIVEAILQAARALEEGAASPSAAAAQGAVRLAIYGAVYALAVAMRRGSNPARLTLLIGLGTVGIGSLVIEPAAWLLSANGFDLADLTVASTLIGLARTVHVIAVVAGLYLLLGADARRYFARR</sequence>
<organism evidence="2 3">
    <name type="scientific">Rhodococcus maanshanensis</name>
    <dbReference type="NCBI Taxonomy" id="183556"/>
    <lineage>
        <taxon>Bacteria</taxon>
        <taxon>Bacillati</taxon>
        <taxon>Actinomycetota</taxon>
        <taxon>Actinomycetes</taxon>
        <taxon>Mycobacteriales</taxon>
        <taxon>Nocardiaceae</taxon>
        <taxon>Rhodococcus</taxon>
    </lineage>
</organism>
<evidence type="ECO:0000313" key="3">
    <source>
        <dbReference type="Proteomes" id="UP000198677"/>
    </source>
</evidence>
<proteinExistence type="predicted"/>
<dbReference type="AlphaFoldDB" id="A0A1H7H9S4"/>
<gene>
    <name evidence="2" type="ORF">SAMN05444583_10235</name>
</gene>
<feature type="transmembrane region" description="Helical" evidence="1">
    <location>
        <begin position="91"/>
        <end position="114"/>
    </location>
</feature>
<accession>A0A1H7H9S4</accession>
<feature type="transmembrane region" description="Helical" evidence="1">
    <location>
        <begin position="126"/>
        <end position="150"/>
    </location>
</feature>